<dbReference type="SUPFAM" id="SSF109604">
    <property type="entry name" value="HD-domain/PDEase-like"/>
    <property type="match status" value="1"/>
</dbReference>
<dbReference type="Gene3D" id="1.10.3210.10">
    <property type="entry name" value="Hypothetical protein af1432"/>
    <property type="match status" value="1"/>
</dbReference>
<feature type="non-terminal residue" evidence="1">
    <location>
        <position position="99"/>
    </location>
</feature>
<dbReference type="AlphaFoldDB" id="A0A061RXF0"/>
<keyword evidence="1" id="KW-0378">Hydrolase</keyword>
<protein>
    <submittedName>
        <fullName evidence="1">Deoxynucleoside triphosphate triphosphohydrolase samhd1 protein isoform x2</fullName>
    </submittedName>
</protein>
<reference evidence="1" key="1">
    <citation type="submission" date="2014-05" db="EMBL/GenBank/DDBJ databases">
        <title>The transcriptome of the halophilic microalga Tetraselmis sp. GSL018 isolated from the Great Salt Lake, Utah.</title>
        <authorList>
            <person name="Jinkerson R.E."/>
            <person name="D'Adamo S."/>
            <person name="Posewitz M.C."/>
        </authorList>
    </citation>
    <scope>NUCLEOTIDE SEQUENCE</scope>
    <source>
        <strain evidence="1">GSL018</strain>
    </source>
</reference>
<dbReference type="PANTHER" id="PTHR11373">
    <property type="entry name" value="DEOXYNUCLEOSIDE TRIPHOSPHATE TRIPHOSPHOHYDROLASE"/>
    <property type="match status" value="1"/>
</dbReference>
<dbReference type="GO" id="GO:0005634">
    <property type="term" value="C:nucleus"/>
    <property type="evidence" value="ECO:0007669"/>
    <property type="project" value="TreeGrafter"/>
</dbReference>
<accession>A0A061RXF0</accession>
<gene>
    <name evidence="1" type="ORF">TSPGSL018_23061</name>
</gene>
<organism evidence="1">
    <name type="scientific">Tetraselmis sp. GSL018</name>
    <dbReference type="NCBI Taxonomy" id="582737"/>
    <lineage>
        <taxon>Eukaryota</taxon>
        <taxon>Viridiplantae</taxon>
        <taxon>Chlorophyta</taxon>
        <taxon>core chlorophytes</taxon>
        <taxon>Chlorodendrophyceae</taxon>
        <taxon>Chlorodendrales</taxon>
        <taxon>Chlorodendraceae</taxon>
        <taxon>Tetraselmis</taxon>
    </lineage>
</organism>
<sequence length="99" mass="11037">EEMGISMLDALVDGAGGTEVLDVDECELRFIKSLILAGSKDAPKAPTDRPMFLYDIIANKRNGIDVDKWDYLARDALYCGQERARFEITKLLEITKVIG</sequence>
<evidence type="ECO:0000313" key="1">
    <source>
        <dbReference type="EMBL" id="JAC75444.1"/>
    </source>
</evidence>
<name>A0A061RXF0_9CHLO</name>
<dbReference type="EMBL" id="GBEZ01010205">
    <property type="protein sequence ID" value="JAC75444.1"/>
    <property type="molecule type" value="Transcribed_RNA"/>
</dbReference>
<dbReference type="InterPro" id="IPR050135">
    <property type="entry name" value="dGTPase-like"/>
</dbReference>
<proteinExistence type="predicted"/>
<dbReference type="GO" id="GO:0008832">
    <property type="term" value="F:dGTPase activity"/>
    <property type="evidence" value="ECO:0007669"/>
    <property type="project" value="TreeGrafter"/>
</dbReference>
<feature type="non-terminal residue" evidence="1">
    <location>
        <position position="1"/>
    </location>
</feature>
<dbReference type="GO" id="GO:0006203">
    <property type="term" value="P:dGTP catabolic process"/>
    <property type="evidence" value="ECO:0007669"/>
    <property type="project" value="TreeGrafter"/>
</dbReference>
<dbReference type="PANTHER" id="PTHR11373:SF4">
    <property type="entry name" value="DEOXYNUCLEOSIDE TRIPHOSPHATE TRIPHOSPHOHYDROLASE SAMHD1"/>
    <property type="match status" value="1"/>
</dbReference>